<dbReference type="PROSITE" id="PS01124">
    <property type="entry name" value="HTH_ARAC_FAMILY_2"/>
    <property type="match status" value="1"/>
</dbReference>
<dbReference type="RefSeq" id="WP_167681861.1">
    <property type="nucleotide sequence ID" value="NZ_JAATWB010000005.1"/>
</dbReference>
<protein>
    <submittedName>
        <fullName evidence="6">Helix-turn-helix domain-containing protein</fullName>
    </submittedName>
</protein>
<dbReference type="SUPFAM" id="SSF46689">
    <property type="entry name" value="Homeodomain-like"/>
    <property type="match status" value="2"/>
</dbReference>
<name>A0ABX0WLT2_9RHOO</name>
<dbReference type="PANTHER" id="PTHR43130:SF3">
    <property type="entry name" value="HTH-TYPE TRANSCRIPTIONAL REGULATOR RV1931C"/>
    <property type="match status" value="1"/>
</dbReference>
<dbReference type="InterPro" id="IPR018062">
    <property type="entry name" value="HTH_AraC-typ_CS"/>
</dbReference>
<evidence type="ECO:0000256" key="1">
    <source>
        <dbReference type="ARBA" id="ARBA00023015"/>
    </source>
</evidence>
<dbReference type="Gene3D" id="3.40.50.880">
    <property type="match status" value="1"/>
</dbReference>
<keyword evidence="7" id="KW-1185">Reference proteome</keyword>
<gene>
    <name evidence="6" type="ORF">HCX48_09240</name>
</gene>
<dbReference type="Pfam" id="PF01965">
    <property type="entry name" value="DJ-1_PfpI"/>
    <property type="match status" value="1"/>
</dbReference>
<dbReference type="InterPro" id="IPR052158">
    <property type="entry name" value="INH-QAR"/>
</dbReference>
<evidence type="ECO:0000256" key="2">
    <source>
        <dbReference type="ARBA" id="ARBA00023125"/>
    </source>
</evidence>
<dbReference type="PROSITE" id="PS00041">
    <property type="entry name" value="HTH_ARAC_FAMILY_1"/>
    <property type="match status" value="1"/>
</dbReference>
<dbReference type="Proteomes" id="UP000720344">
    <property type="component" value="Unassembled WGS sequence"/>
</dbReference>
<dbReference type="InterPro" id="IPR029062">
    <property type="entry name" value="Class_I_gatase-like"/>
</dbReference>
<reference evidence="7" key="1">
    <citation type="submission" date="2020-03" db="EMBL/GenBank/DDBJ databases">
        <title>Whole-genome sequence of the purple nonsulfur bacterium Rhodocyclus tenuis DSM112.</title>
        <authorList>
            <person name="Kyndt J.A."/>
            <person name="Meyer T.E."/>
        </authorList>
    </citation>
    <scope>NUCLEOTIDE SEQUENCE [LARGE SCALE GENOMIC DNA]</scope>
    <source>
        <strain evidence="7">DSM 112</strain>
    </source>
</reference>
<dbReference type="Gene3D" id="1.10.10.60">
    <property type="entry name" value="Homeodomain-like"/>
    <property type="match status" value="1"/>
</dbReference>
<dbReference type="SUPFAM" id="SSF52317">
    <property type="entry name" value="Class I glutamine amidotransferase-like"/>
    <property type="match status" value="1"/>
</dbReference>
<evidence type="ECO:0000313" key="7">
    <source>
        <dbReference type="Proteomes" id="UP000720344"/>
    </source>
</evidence>
<dbReference type="InterPro" id="IPR018060">
    <property type="entry name" value="HTH_AraC"/>
</dbReference>
<dbReference type="Pfam" id="PF12833">
    <property type="entry name" value="HTH_18"/>
    <property type="match status" value="1"/>
</dbReference>
<feature type="domain" description="HTH araC/xylS-type" evidence="5">
    <location>
        <begin position="210"/>
        <end position="308"/>
    </location>
</feature>
<organism evidence="6 7">
    <name type="scientific">Rhodocyclus gracilis</name>
    <dbReference type="NCBI Taxonomy" id="2929842"/>
    <lineage>
        <taxon>Bacteria</taxon>
        <taxon>Pseudomonadati</taxon>
        <taxon>Pseudomonadota</taxon>
        <taxon>Betaproteobacteria</taxon>
        <taxon>Rhodocyclales</taxon>
        <taxon>Rhodocyclaceae</taxon>
        <taxon>Rhodocyclus</taxon>
    </lineage>
</organism>
<dbReference type="InterPro" id="IPR009057">
    <property type="entry name" value="Homeodomain-like_sf"/>
</dbReference>
<evidence type="ECO:0000313" key="6">
    <source>
        <dbReference type="EMBL" id="NJA89403.1"/>
    </source>
</evidence>
<dbReference type="InterPro" id="IPR002818">
    <property type="entry name" value="DJ-1/PfpI"/>
</dbReference>
<dbReference type="PANTHER" id="PTHR43130">
    <property type="entry name" value="ARAC-FAMILY TRANSCRIPTIONAL REGULATOR"/>
    <property type="match status" value="1"/>
</dbReference>
<dbReference type="CDD" id="cd03137">
    <property type="entry name" value="GATase1_AraC_1"/>
    <property type="match status" value="1"/>
</dbReference>
<keyword evidence="3" id="KW-0804">Transcription</keyword>
<dbReference type="SMART" id="SM00342">
    <property type="entry name" value="HTH_ARAC"/>
    <property type="match status" value="1"/>
</dbReference>
<feature type="region of interest" description="Disordered" evidence="4">
    <location>
        <begin position="319"/>
        <end position="338"/>
    </location>
</feature>
<evidence type="ECO:0000259" key="5">
    <source>
        <dbReference type="PROSITE" id="PS01124"/>
    </source>
</evidence>
<keyword evidence="2" id="KW-0238">DNA-binding</keyword>
<dbReference type="EMBL" id="JAATWB010000005">
    <property type="protein sequence ID" value="NJA89403.1"/>
    <property type="molecule type" value="Genomic_DNA"/>
</dbReference>
<sequence length="338" mass="36891">MHTVAVLALHGFVPFDLGIPCDVFRSVRLSNGKPGYRVRVCGEAKRVRSGAFDLQAPFGLDHLATADTVIIPGIEDPARLVRPVVQAAIHAAWRNGARIASICSGAFVLAETGLLDGYRATTHWIGTAELAHRHPKITVDPDVLFVDEGRLITSAGALAGMDMCLHLVRRDYGQAAAAHAARLAVAPLNRDGGQAQFIRHEVPQSKDSLAPVLEWMTTHLNTEMSVDTLARQAHMSSRTFARRFREQTGTTPLQWLLIARIRRAQELLETTRRPIDDIAYHCGFDSAVTFRTRFGKLVGLNPSAYRARFNAGVGETHTPPARFTSATETAGSFGVTRA</sequence>
<proteinExistence type="predicted"/>
<evidence type="ECO:0000256" key="3">
    <source>
        <dbReference type="ARBA" id="ARBA00023163"/>
    </source>
</evidence>
<keyword evidence="1" id="KW-0805">Transcription regulation</keyword>
<comment type="caution">
    <text evidence="6">The sequence shown here is derived from an EMBL/GenBank/DDBJ whole genome shotgun (WGS) entry which is preliminary data.</text>
</comment>
<evidence type="ECO:0000256" key="4">
    <source>
        <dbReference type="SAM" id="MobiDB-lite"/>
    </source>
</evidence>
<accession>A0ABX0WLT2</accession>